<dbReference type="GeneID" id="95975336"/>
<feature type="chain" id="PRO_5045988841" evidence="2">
    <location>
        <begin position="31"/>
        <end position="624"/>
    </location>
</feature>
<dbReference type="Proteomes" id="UP001562354">
    <property type="component" value="Unassembled WGS sequence"/>
</dbReference>
<feature type="domain" description="Glucose-methanol-choline oxidoreductase C-terminal" evidence="4">
    <location>
        <begin position="476"/>
        <end position="613"/>
    </location>
</feature>
<comment type="similarity">
    <text evidence="1">Belongs to the GMC oxidoreductase family.</text>
</comment>
<evidence type="ECO:0000256" key="2">
    <source>
        <dbReference type="SAM" id="SignalP"/>
    </source>
</evidence>
<feature type="signal peptide" evidence="2">
    <location>
        <begin position="1"/>
        <end position="30"/>
    </location>
</feature>
<sequence>MAPVNRGSIARLSTVIPAVVLSLISTAASASVPKATGNEKTYDYIIVGGGVAGLVAANRLSEDSTKSVLVVEYGYIDNTTTTLWPYKAQGIAVNAGDVFTGTTSVEQPGLGNQTFELYVASVVGGGSIVNGMAFDRGTQPDYNSWATLGNSGWAWSNLLTYFKKSTTFTPPSADIQKKYNYTWDTSAYGNGPVHSSYPPFQFPEMPTFWDALNELEITKLQEGGLGEPGAFWEVDSIDPVLQTRSSARTAYYDPIAKRANLELRTGSYVQKLVIINNNVEGVEVISRKDNSVIKAYARNEVILAAGAVHTPQILQLNGIGPASVLKAANISVSVDLPGVGANFQDHPVAYMSYDMTTDKSYPYPGILTYNATYNASALAEYVENKTGPYTQAHGNGAVFLPLSKIAPSSYKSIASTLSAQNPTDYLPSIYAERAELLAGFKAQRAIHLQQIQADDTSIYEFSFNGGGTATTALQKPISRGTIMIDPKNPTAEPIIDFQALANPVDRAALLAAVRFTRQIYNTTALSGYTPVETLPGPEYQTDEELWDALSTSGVVNPSFAHPCGTAAMMPRKQGGVVASDLLVYGVKRLSVIDASIIPIIPATHLQATVYAIAEKAADLIKARA</sequence>
<dbReference type="Gene3D" id="3.30.560.10">
    <property type="entry name" value="Glucose Oxidase, domain 3"/>
    <property type="match status" value="1"/>
</dbReference>
<accession>A0ABR3PPM0</accession>
<comment type="caution">
    <text evidence="5">The sequence shown here is derived from an EMBL/GenBank/DDBJ whole genome shotgun (WGS) entry which is preliminary data.</text>
</comment>
<dbReference type="InterPro" id="IPR036188">
    <property type="entry name" value="FAD/NAD-bd_sf"/>
</dbReference>
<evidence type="ECO:0000259" key="4">
    <source>
        <dbReference type="Pfam" id="PF05199"/>
    </source>
</evidence>
<dbReference type="Pfam" id="PF05199">
    <property type="entry name" value="GMC_oxred_C"/>
    <property type="match status" value="1"/>
</dbReference>
<evidence type="ECO:0000313" key="6">
    <source>
        <dbReference type="Proteomes" id="UP001562354"/>
    </source>
</evidence>
<keyword evidence="6" id="KW-1185">Reference proteome</keyword>
<dbReference type="EMBL" id="JBFMKM010000001">
    <property type="protein sequence ID" value="KAL1311510.1"/>
    <property type="molecule type" value="Genomic_DNA"/>
</dbReference>
<evidence type="ECO:0000256" key="1">
    <source>
        <dbReference type="ARBA" id="ARBA00010790"/>
    </source>
</evidence>
<dbReference type="InterPro" id="IPR000172">
    <property type="entry name" value="GMC_OxRdtase_N"/>
</dbReference>
<name>A0ABR3PPM0_9PEZI</name>
<organism evidence="5 6">
    <name type="scientific">Neodothiora populina</name>
    <dbReference type="NCBI Taxonomy" id="2781224"/>
    <lineage>
        <taxon>Eukaryota</taxon>
        <taxon>Fungi</taxon>
        <taxon>Dikarya</taxon>
        <taxon>Ascomycota</taxon>
        <taxon>Pezizomycotina</taxon>
        <taxon>Dothideomycetes</taxon>
        <taxon>Dothideomycetidae</taxon>
        <taxon>Dothideales</taxon>
        <taxon>Dothioraceae</taxon>
        <taxon>Neodothiora</taxon>
    </lineage>
</organism>
<evidence type="ECO:0000259" key="3">
    <source>
        <dbReference type="Pfam" id="PF00732"/>
    </source>
</evidence>
<dbReference type="RefSeq" id="XP_069204359.1">
    <property type="nucleotide sequence ID" value="XM_069340839.1"/>
</dbReference>
<reference evidence="5 6" key="1">
    <citation type="submission" date="2024-07" db="EMBL/GenBank/DDBJ databases">
        <title>Draft sequence of the Neodothiora populina.</title>
        <authorList>
            <person name="Drown D.D."/>
            <person name="Schuette U.S."/>
            <person name="Buechlein A.B."/>
            <person name="Rusch D.R."/>
            <person name="Winton L.W."/>
            <person name="Adams G.A."/>
        </authorList>
    </citation>
    <scope>NUCLEOTIDE SEQUENCE [LARGE SCALE GENOMIC DNA]</scope>
    <source>
        <strain evidence="5 6">CPC 39397</strain>
    </source>
</reference>
<proteinExistence type="inferred from homology"/>
<dbReference type="PANTHER" id="PTHR11552">
    <property type="entry name" value="GLUCOSE-METHANOL-CHOLINE GMC OXIDOREDUCTASE"/>
    <property type="match status" value="1"/>
</dbReference>
<dbReference type="PIRSF" id="PIRSF000137">
    <property type="entry name" value="Alcohol_oxidase"/>
    <property type="match status" value="1"/>
</dbReference>
<dbReference type="SUPFAM" id="SSF54373">
    <property type="entry name" value="FAD-linked reductases, C-terminal domain"/>
    <property type="match status" value="1"/>
</dbReference>
<dbReference type="Pfam" id="PF00732">
    <property type="entry name" value="GMC_oxred_N"/>
    <property type="match status" value="1"/>
</dbReference>
<dbReference type="SUPFAM" id="SSF51905">
    <property type="entry name" value="FAD/NAD(P)-binding domain"/>
    <property type="match status" value="1"/>
</dbReference>
<dbReference type="InterPro" id="IPR012132">
    <property type="entry name" value="GMC_OxRdtase"/>
</dbReference>
<gene>
    <name evidence="5" type="ORF">AAFC00_001633</name>
</gene>
<evidence type="ECO:0000313" key="5">
    <source>
        <dbReference type="EMBL" id="KAL1311510.1"/>
    </source>
</evidence>
<feature type="domain" description="Glucose-methanol-choline oxidoreductase N-terminal" evidence="3">
    <location>
        <begin position="42"/>
        <end position="348"/>
    </location>
</feature>
<dbReference type="Gene3D" id="3.50.50.60">
    <property type="entry name" value="FAD/NAD(P)-binding domain"/>
    <property type="match status" value="1"/>
</dbReference>
<dbReference type="InterPro" id="IPR007867">
    <property type="entry name" value="GMC_OxRtase_C"/>
</dbReference>
<protein>
    <submittedName>
        <fullName evidence="5">Uncharacterized protein</fullName>
    </submittedName>
</protein>
<dbReference type="PANTHER" id="PTHR11552:SF115">
    <property type="entry name" value="DEHYDROGENASE XPTC-RELATED"/>
    <property type="match status" value="1"/>
</dbReference>
<keyword evidence="2" id="KW-0732">Signal</keyword>